<reference evidence="1 2" key="1">
    <citation type="submission" date="2020-08" db="EMBL/GenBank/DDBJ databases">
        <title>Genome sequence of Thermomonas brevis KACC 16975T.</title>
        <authorList>
            <person name="Hyun D.-W."/>
            <person name="Bae J.-W."/>
        </authorList>
    </citation>
    <scope>NUCLEOTIDE SEQUENCE [LARGE SCALE GENOMIC DNA]</scope>
    <source>
        <strain evidence="1 2">KACC 16975</strain>
    </source>
</reference>
<keyword evidence="2" id="KW-1185">Reference proteome</keyword>
<accession>A0A7G9QVV7</accession>
<evidence type="ECO:0000313" key="1">
    <source>
        <dbReference type="EMBL" id="QNN47482.1"/>
    </source>
</evidence>
<sequence>MTVSDEFIPNTAELQAFLAAALTPEISRASADLGVESTYSAHAFARGKETLLLDSAASAWTVRATFRASHSPGRALVQLQAKLAAPHPSGYSGFTLKGGYDLGSPNTFAARSKTNEYNTAGFRAWA</sequence>
<evidence type="ECO:0000313" key="2">
    <source>
        <dbReference type="Proteomes" id="UP000515977"/>
    </source>
</evidence>
<protein>
    <submittedName>
        <fullName evidence="1">Uncharacterized protein</fullName>
    </submittedName>
</protein>
<proteinExistence type="predicted"/>
<dbReference type="AlphaFoldDB" id="A0A7G9QVV7"/>
<dbReference type="KEGG" id="tbv:H9L17_04915"/>
<dbReference type="EMBL" id="CP060711">
    <property type="protein sequence ID" value="QNN47482.1"/>
    <property type="molecule type" value="Genomic_DNA"/>
</dbReference>
<dbReference type="Proteomes" id="UP000515977">
    <property type="component" value="Chromosome"/>
</dbReference>
<gene>
    <name evidence="1" type="ORF">H9L17_04915</name>
</gene>
<name>A0A7G9QVV7_9GAMM</name>
<organism evidence="1 2">
    <name type="scientific">Thermomonas brevis</name>
    <dbReference type="NCBI Taxonomy" id="215691"/>
    <lineage>
        <taxon>Bacteria</taxon>
        <taxon>Pseudomonadati</taxon>
        <taxon>Pseudomonadota</taxon>
        <taxon>Gammaproteobacteria</taxon>
        <taxon>Lysobacterales</taxon>
        <taxon>Lysobacteraceae</taxon>
        <taxon>Thermomonas</taxon>
    </lineage>
</organism>
<dbReference type="RefSeq" id="WP_187571227.1">
    <property type="nucleotide sequence ID" value="NZ_CP060711.1"/>
</dbReference>